<dbReference type="EMBL" id="CAJOBA010100633">
    <property type="protein sequence ID" value="CAF4518829.1"/>
    <property type="molecule type" value="Genomic_DNA"/>
</dbReference>
<comment type="similarity">
    <text evidence="1">Belongs to the short-chain dehydrogenases/reductases (SDR) family.</text>
</comment>
<evidence type="ECO:0008006" key="5">
    <source>
        <dbReference type="Google" id="ProtNLM"/>
    </source>
</evidence>
<keyword evidence="2" id="KW-0560">Oxidoreductase</keyword>
<dbReference type="PANTHER" id="PTHR24321">
    <property type="entry name" value="DEHYDROGENASES, SHORT CHAIN"/>
    <property type="match status" value="1"/>
</dbReference>
<dbReference type="AlphaFoldDB" id="A0A8S2XXH8"/>
<organism evidence="3 4">
    <name type="scientific">Didymodactylos carnosus</name>
    <dbReference type="NCBI Taxonomy" id="1234261"/>
    <lineage>
        <taxon>Eukaryota</taxon>
        <taxon>Metazoa</taxon>
        <taxon>Spiralia</taxon>
        <taxon>Gnathifera</taxon>
        <taxon>Rotifera</taxon>
        <taxon>Eurotatoria</taxon>
        <taxon>Bdelloidea</taxon>
        <taxon>Philodinida</taxon>
        <taxon>Philodinidae</taxon>
        <taxon>Didymodactylos</taxon>
    </lineage>
</organism>
<dbReference type="PRINTS" id="PR00081">
    <property type="entry name" value="GDHRDH"/>
</dbReference>
<dbReference type="GO" id="GO:0016491">
    <property type="term" value="F:oxidoreductase activity"/>
    <property type="evidence" value="ECO:0007669"/>
    <property type="project" value="UniProtKB-KW"/>
</dbReference>
<reference evidence="3" key="1">
    <citation type="submission" date="2021-02" db="EMBL/GenBank/DDBJ databases">
        <authorList>
            <person name="Nowell W R."/>
        </authorList>
    </citation>
    <scope>NUCLEOTIDE SEQUENCE</scope>
</reference>
<dbReference type="PROSITE" id="PS00061">
    <property type="entry name" value="ADH_SHORT"/>
    <property type="match status" value="1"/>
</dbReference>
<accession>A0A8S2XXH8</accession>
<feature type="non-terminal residue" evidence="3">
    <location>
        <position position="1"/>
    </location>
</feature>
<dbReference type="CDD" id="cd05233">
    <property type="entry name" value="SDR_c"/>
    <property type="match status" value="1"/>
</dbReference>
<dbReference type="InterPro" id="IPR020904">
    <property type="entry name" value="Sc_DH/Rdtase_CS"/>
</dbReference>
<dbReference type="PANTHER" id="PTHR24321:SF8">
    <property type="entry name" value="ESTRADIOL 17-BETA-DEHYDROGENASE 8-RELATED"/>
    <property type="match status" value="1"/>
</dbReference>
<evidence type="ECO:0000313" key="4">
    <source>
        <dbReference type="Proteomes" id="UP000682733"/>
    </source>
</evidence>
<dbReference type="InterPro" id="IPR002347">
    <property type="entry name" value="SDR_fam"/>
</dbReference>
<evidence type="ECO:0000313" key="3">
    <source>
        <dbReference type="EMBL" id="CAF4518829.1"/>
    </source>
</evidence>
<dbReference type="Gene3D" id="3.40.50.720">
    <property type="entry name" value="NAD(P)-binding Rossmann-like Domain"/>
    <property type="match status" value="1"/>
</dbReference>
<comment type="caution">
    <text evidence="3">The sequence shown here is derived from an EMBL/GenBank/DDBJ whole genome shotgun (WGS) entry which is preliminary data.</text>
</comment>
<proteinExistence type="inferred from homology"/>
<dbReference type="Pfam" id="PF13561">
    <property type="entry name" value="adh_short_C2"/>
    <property type="match status" value="1"/>
</dbReference>
<protein>
    <recommendedName>
        <fullName evidence="5">Oxidoreductase</fullName>
    </recommendedName>
</protein>
<dbReference type="InterPro" id="IPR036291">
    <property type="entry name" value="NAD(P)-bd_dom_sf"/>
</dbReference>
<evidence type="ECO:0000256" key="2">
    <source>
        <dbReference type="ARBA" id="ARBA00023002"/>
    </source>
</evidence>
<gene>
    <name evidence="3" type="ORF">TMI583_LOCUS48635</name>
</gene>
<sequence length="168" mass="18370">RLMNDVNYTAIFLCMKYEIQQFLKQQSQEQSQRGDPLQQPNQLHLTWSPYSIVNDSSILGLTTWNAGYAYSGSKHAICGLSKSAALAYAKNGIRINTICPGWIYTEMSEENNSGVSTQLQVNLTPMGRIGNAVECAELVSFLLSNASSFMTGSLIPIDGGHMAGQVVL</sequence>
<name>A0A8S2XXH8_9BILA</name>
<dbReference type="Proteomes" id="UP000682733">
    <property type="component" value="Unassembled WGS sequence"/>
</dbReference>
<dbReference type="SUPFAM" id="SSF51735">
    <property type="entry name" value="NAD(P)-binding Rossmann-fold domains"/>
    <property type="match status" value="1"/>
</dbReference>
<evidence type="ECO:0000256" key="1">
    <source>
        <dbReference type="ARBA" id="ARBA00006484"/>
    </source>
</evidence>